<dbReference type="Proteomes" id="UP000006793">
    <property type="component" value="Chromosome"/>
</dbReference>
<dbReference type="STRING" id="667014.Thein_0341"/>
<dbReference type="KEGG" id="tid:Thein_0341"/>
<evidence type="ECO:0000256" key="8">
    <source>
        <dbReference type="ARBA" id="ARBA00022842"/>
    </source>
</evidence>
<dbReference type="Pfam" id="PF01715">
    <property type="entry name" value="IPPT"/>
    <property type="match status" value="1"/>
</dbReference>
<dbReference type="OrthoDB" id="9776390at2"/>
<feature type="region of interest" description="Interaction with substrate tRNA" evidence="10">
    <location>
        <begin position="47"/>
        <end position="50"/>
    </location>
</feature>
<dbReference type="FunCoup" id="F8AA88">
    <property type="interactions" value="378"/>
</dbReference>
<dbReference type="GO" id="GO:0052381">
    <property type="term" value="F:tRNA dimethylallyltransferase activity"/>
    <property type="evidence" value="ECO:0007669"/>
    <property type="project" value="UniProtKB-UniRule"/>
</dbReference>
<dbReference type="InterPro" id="IPR018022">
    <property type="entry name" value="IPT"/>
</dbReference>
<comment type="catalytic activity">
    <reaction evidence="9 10 11">
        <text>adenosine(37) in tRNA + dimethylallyl diphosphate = N(6)-dimethylallyladenosine(37) in tRNA + diphosphate</text>
        <dbReference type="Rhea" id="RHEA:26482"/>
        <dbReference type="Rhea" id="RHEA-COMP:10162"/>
        <dbReference type="Rhea" id="RHEA-COMP:10375"/>
        <dbReference type="ChEBI" id="CHEBI:33019"/>
        <dbReference type="ChEBI" id="CHEBI:57623"/>
        <dbReference type="ChEBI" id="CHEBI:74411"/>
        <dbReference type="ChEBI" id="CHEBI:74415"/>
        <dbReference type="EC" id="2.5.1.75"/>
    </reaction>
</comment>
<feature type="binding site" evidence="10">
    <location>
        <begin position="22"/>
        <end position="29"/>
    </location>
    <ligand>
        <name>ATP</name>
        <dbReference type="ChEBI" id="CHEBI:30616"/>
    </ligand>
</feature>
<dbReference type="GO" id="GO:0006400">
    <property type="term" value="P:tRNA modification"/>
    <property type="evidence" value="ECO:0007669"/>
    <property type="project" value="TreeGrafter"/>
</dbReference>
<evidence type="ECO:0000256" key="13">
    <source>
        <dbReference type="RuleBase" id="RU003785"/>
    </source>
</evidence>
<feature type="binding site" evidence="10">
    <location>
        <begin position="24"/>
        <end position="29"/>
    </location>
    <ligand>
        <name>substrate</name>
    </ligand>
</feature>
<dbReference type="PANTHER" id="PTHR11088">
    <property type="entry name" value="TRNA DIMETHYLALLYLTRANSFERASE"/>
    <property type="match status" value="1"/>
</dbReference>
<dbReference type="PATRIC" id="fig|667014.3.peg.353"/>
<dbReference type="NCBIfam" id="TIGR00174">
    <property type="entry name" value="miaA"/>
    <property type="match status" value="1"/>
</dbReference>
<dbReference type="HOGENOM" id="CLU_032616_0_1_0"/>
<sequence length="319" mass="37004">MKCAANSDERFEHNIPLIAVVGPTGVGKTEVGIFLGEHLNGEIINYDSVQVYQLLNIGAAKPSKEELARVPHHLLDFLPLDEKFNAARFVEMADRVIKKLHHQKKIPILVGGTGLYLKALLHGLFEVGDTSSARKKLKERLKKEGLKPLYEELLKIDPTYAQKISPRDWVRILRALEIYYTTGKPFSELAKKHAFARRRYPCFKVGLSLPREELYRRLDQRVDKMLEAGLLDEIRDILARGYSSGLKPLKSIGYKHMIAYLKGELAFEEAVRLMKRDTRRYAKRQLTWFKKDPEVKWFHPEEKEKILTEAQRFLNSYRF</sequence>
<feature type="site" description="Interaction with substrate tRNA" evidence="10">
    <location>
        <position position="113"/>
    </location>
</feature>
<evidence type="ECO:0000256" key="2">
    <source>
        <dbReference type="ARBA" id="ARBA00003213"/>
    </source>
</evidence>
<evidence type="ECO:0000256" key="7">
    <source>
        <dbReference type="ARBA" id="ARBA00022840"/>
    </source>
</evidence>
<comment type="subunit">
    <text evidence="10">Monomer.</text>
</comment>
<dbReference type="eggNOG" id="COG0324">
    <property type="taxonomic scope" value="Bacteria"/>
</dbReference>
<evidence type="ECO:0000256" key="11">
    <source>
        <dbReference type="RuleBase" id="RU003783"/>
    </source>
</evidence>
<proteinExistence type="inferred from homology"/>
<evidence type="ECO:0000256" key="5">
    <source>
        <dbReference type="ARBA" id="ARBA00022694"/>
    </source>
</evidence>
<organism evidence="14 15">
    <name type="scientific">Thermodesulfatator indicus (strain DSM 15286 / JCM 11887 / CIR29812)</name>
    <dbReference type="NCBI Taxonomy" id="667014"/>
    <lineage>
        <taxon>Bacteria</taxon>
        <taxon>Pseudomonadati</taxon>
        <taxon>Thermodesulfobacteriota</taxon>
        <taxon>Thermodesulfobacteria</taxon>
        <taxon>Thermodesulfobacteriales</taxon>
        <taxon>Thermodesulfatatoraceae</taxon>
        <taxon>Thermodesulfatator</taxon>
    </lineage>
</organism>
<comment type="function">
    <text evidence="2 10 12">Catalyzes the transfer of a dimethylallyl group onto the adenine at position 37 in tRNAs that read codons beginning with uridine, leading to the formation of N6-(dimethylallyl)adenosine (i(6)A).</text>
</comment>
<dbReference type="EC" id="2.5.1.75" evidence="10"/>
<evidence type="ECO:0000256" key="12">
    <source>
        <dbReference type="RuleBase" id="RU003784"/>
    </source>
</evidence>
<keyword evidence="6 10" id="KW-0547">Nucleotide-binding</keyword>
<evidence type="ECO:0000256" key="6">
    <source>
        <dbReference type="ARBA" id="ARBA00022741"/>
    </source>
</evidence>
<dbReference type="EMBL" id="CP002683">
    <property type="protein sequence ID" value="AEH44224.1"/>
    <property type="molecule type" value="Genomic_DNA"/>
</dbReference>
<comment type="cofactor">
    <cofactor evidence="1 10">
        <name>Mg(2+)</name>
        <dbReference type="ChEBI" id="CHEBI:18420"/>
    </cofactor>
</comment>
<dbReference type="SUPFAM" id="SSF52540">
    <property type="entry name" value="P-loop containing nucleoside triphosphate hydrolases"/>
    <property type="match status" value="2"/>
</dbReference>
<name>F8AA88_THEID</name>
<dbReference type="InterPro" id="IPR027417">
    <property type="entry name" value="P-loop_NTPase"/>
</dbReference>
<evidence type="ECO:0000256" key="1">
    <source>
        <dbReference type="ARBA" id="ARBA00001946"/>
    </source>
</evidence>
<feature type="site" description="Interaction with substrate tRNA" evidence="10">
    <location>
        <position position="134"/>
    </location>
</feature>
<keyword evidence="15" id="KW-1185">Reference proteome</keyword>
<evidence type="ECO:0000256" key="9">
    <source>
        <dbReference type="ARBA" id="ARBA00049563"/>
    </source>
</evidence>
<keyword evidence="5 10" id="KW-0819">tRNA processing</keyword>
<gene>
    <name evidence="10" type="primary">miaA</name>
    <name evidence="14" type="ordered locus">Thein_0341</name>
</gene>
<reference evidence="15" key="1">
    <citation type="submission" date="2011-04" db="EMBL/GenBank/DDBJ databases">
        <title>The complete genome of Thermodesulfatator indicus DSM 15286.</title>
        <authorList>
            <person name="Lucas S."/>
            <person name="Copeland A."/>
            <person name="Lapidus A."/>
            <person name="Bruce D."/>
            <person name="Goodwin L."/>
            <person name="Pitluck S."/>
            <person name="Peters L."/>
            <person name="Kyrpides N."/>
            <person name="Mavromatis K."/>
            <person name="Pagani I."/>
            <person name="Ivanova N."/>
            <person name="Saunders L."/>
            <person name="Detter J.C."/>
            <person name="Tapia R."/>
            <person name="Han C."/>
            <person name="Land M."/>
            <person name="Hauser L."/>
            <person name="Markowitz V."/>
            <person name="Cheng J.-F."/>
            <person name="Hugenholtz P."/>
            <person name="Woyke T."/>
            <person name="Wu D."/>
            <person name="Spring S."/>
            <person name="Schroeder M."/>
            <person name="Brambilla E."/>
            <person name="Klenk H.-P."/>
            <person name="Eisen J.A."/>
        </authorList>
    </citation>
    <scope>NUCLEOTIDE SEQUENCE [LARGE SCALE GENOMIC DNA]</scope>
    <source>
        <strain evidence="15">DSM 15286 / JCM 11887 / CIR29812</strain>
    </source>
</reference>
<evidence type="ECO:0000256" key="4">
    <source>
        <dbReference type="ARBA" id="ARBA00022679"/>
    </source>
</evidence>
<keyword evidence="7 10" id="KW-0067">ATP-binding</keyword>
<evidence type="ECO:0000256" key="10">
    <source>
        <dbReference type="HAMAP-Rule" id="MF_00185"/>
    </source>
</evidence>
<reference evidence="14 15" key="2">
    <citation type="journal article" date="2012" name="Stand. Genomic Sci.">
        <title>Complete genome sequence of the thermophilic sulfate-reducing ocean bacterium Thermodesulfatator indicus type strain (CIR29812(T)).</title>
        <authorList>
            <person name="Anderson I."/>
            <person name="Saunders E."/>
            <person name="Lapidus A."/>
            <person name="Nolan M."/>
            <person name="Lucas S."/>
            <person name="Tice H."/>
            <person name="Del Rio T.G."/>
            <person name="Cheng J.F."/>
            <person name="Han C."/>
            <person name="Tapia R."/>
            <person name="Goodwin L.A."/>
            <person name="Pitluck S."/>
            <person name="Liolios K."/>
            <person name="Mavromatis K."/>
            <person name="Pagani I."/>
            <person name="Ivanova N."/>
            <person name="Mikhailova N."/>
            <person name="Pati A."/>
            <person name="Chen A."/>
            <person name="Palaniappan K."/>
            <person name="Land M."/>
            <person name="Hauser L."/>
            <person name="Jeffries C.D."/>
            <person name="Chang Y.J."/>
            <person name="Brambilla E.M."/>
            <person name="Rohde M."/>
            <person name="Spring S."/>
            <person name="Goker M."/>
            <person name="Detter J.C."/>
            <person name="Woyke T."/>
            <person name="Bristow J."/>
            <person name="Eisen J.A."/>
            <person name="Markowitz V."/>
            <person name="Hugenholtz P."/>
            <person name="Kyrpides N.C."/>
            <person name="Klenk H.P."/>
        </authorList>
    </citation>
    <scope>NUCLEOTIDE SEQUENCE [LARGE SCALE GENOMIC DNA]</scope>
    <source>
        <strain evidence="15">DSM 15286 / JCM 11887 / CIR29812</strain>
    </source>
</reference>
<dbReference type="HAMAP" id="MF_00185">
    <property type="entry name" value="IPP_trans"/>
    <property type="match status" value="1"/>
</dbReference>
<dbReference type="Gene3D" id="1.10.20.140">
    <property type="match status" value="1"/>
</dbReference>
<evidence type="ECO:0000256" key="3">
    <source>
        <dbReference type="ARBA" id="ARBA00005842"/>
    </source>
</evidence>
<protein>
    <recommendedName>
        <fullName evidence="10">tRNA dimethylallyltransferase</fullName>
        <ecNumber evidence="10">2.5.1.75</ecNumber>
    </recommendedName>
    <alternativeName>
        <fullName evidence="10">Dimethylallyl diphosphate:tRNA dimethylallyltransferase</fullName>
        <shortName evidence="10">DMAPP:tRNA dimethylallyltransferase</shortName>
        <shortName evidence="10">DMATase</shortName>
    </alternativeName>
    <alternativeName>
        <fullName evidence="10">Isopentenyl-diphosphate:tRNA isopentenyltransferase</fullName>
        <shortName evidence="10">IPP transferase</shortName>
        <shortName evidence="10">IPPT</shortName>
        <shortName evidence="10">IPTase</shortName>
    </alternativeName>
</protein>
<evidence type="ECO:0000313" key="14">
    <source>
        <dbReference type="EMBL" id="AEH44224.1"/>
    </source>
</evidence>
<dbReference type="GO" id="GO:0005524">
    <property type="term" value="F:ATP binding"/>
    <property type="evidence" value="ECO:0007669"/>
    <property type="project" value="UniProtKB-UniRule"/>
</dbReference>
<dbReference type="AlphaFoldDB" id="F8AA88"/>
<dbReference type="InParanoid" id="F8AA88"/>
<evidence type="ECO:0000313" key="15">
    <source>
        <dbReference type="Proteomes" id="UP000006793"/>
    </source>
</evidence>
<accession>F8AA88</accession>
<comment type="caution">
    <text evidence="10">Lacks conserved residue(s) required for the propagation of feature annotation.</text>
</comment>
<keyword evidence="4 10" id="KW-0808">Transferase</keyword>
<dbReference type="InterPro" id="IPR039657">
    <property type="entry name" value="Dimethylallyltransferase"/>
</dbReference>
<keyword evidence="8 10" id="KW-0460">Magnesium</keyword>
<dbReference type="Gene3D" id="3.40.50.300">
    <property type="entry name" value="P-loop containing nucleotide triphosphate hydrolases"/>
    <property type="match status" value="1"/>
</dbReference>
<dbReference type="RefSeq" id="WP_013906970.1">
    <property type="nucleotide sequence ID" value="NC_015681.1"/>
</dbReference>
<dbReference type="PaxDb" id="667014-Thein_0341"/>
<comment type="similarity">
    <text evidence="3 10 13">Belongs to the IPP transferase family.</text>
</comment>
<dbReference type="PANTHER" id="PTHR11088:SF60">
    <property type="entry name" value="TRNA DIMETHYLALLYLTRANSFERASE"/>
    <property type="match status" value="1"/>
</dbReference>